<reference evidence="1" key="1">
    <citation type="submission" date="2021-06" db="EMBL/GenBank/DDBJ databases">
        <title>Comparative genomics, transcriptomics and evolutionary studies reveal genomic signatures of adaptation to plant cell wall in hemibiotrophic fungi.</title>
        <authorList>
            <consortium name="DOE Joint Genome Institute"/>
            <person name="Baroncelli R."/>
            <person name="Diaz J.F."/>
            <person name="Benocci T."/>
            <person name="Peng M."/>
            <person name="Battaglia E."/>
            <person name="Haridas S."/>
            <person name="Andreopoulos W."/>
            <person name="Labutti K."/>
            <person name="Pangilinan J."/>
            <person name="Floch G.L."/>
            <person name="Makela M.R."/>
            <person name="Henrissat B."/>
            <person name="Grigoriev I.V."/>
            <person name="Crouch J.A."/>
            <person name="De Vries R.P."/>
            <person name="Sukno S.A."/>
            <person name="Thon M.R."/>
        </authorList>
    </citation>
    <scope>NUCLEOTIDE SEQUENCE</scope>
    <source>
        <strain evidence="1">CBS 193.32</strain>
    </source>
</reference>
<comment type="caution">
    <text evidence="1">The sequence shown here is derived from an EMBL/GenBank/DDBJ whole genome shotgun (WGS) entry which is preliminary data.</text>
</comment>
<organism evidence="1 2">
    <name type="scientific">Colletotrichum godetiae</name>
    <dbReference type="NCBI Taxonomy" id="1209918"/>
    <lineage>
        <taxon>Eukaryota</taxon>
        <taxon>Fungi</taxon>
        <taxon>Dikarya</taxon>
        <taxon>Ascomycota</taxon>
        <taxon>Pezizomycotina</taxon>
        <taxon>Sordariomycetes</taxon>
        <taxon>Hypocreomycetidae</taxon>
        <taxon>Glomerellales</taxon>
        <taxon>Glomerellaceae</taxon>
        <taxon>Colletotrichum</taxon>
        <taxon>Colletotrichum acutatum species complex</taxon>
    </lineage>
</organism>
<dbReference type="GeneID" id="85452063"/>
<dbReference type="Proteomes" id="UP001224890">
    <property type="component" value="Unassembled WGS sequence"/>
</dbReference>
<evidence type="ECO:0000313" key="1">
    <source>
        <dbReference type="EMBL" id="KAK1689216.1"/>
    </source>
</evidence>
<dbReference type="AlphaFoldDB" id="A0AAJ0EZ13"/>
<evidence type="ECO:0000313" key="2">
    <source>
        <dbReference type="Proteomes" id="UP001224890"/>
    </source>
</evidence>
<proteinExistence type="predicted"/>
<protein>
    <submittedName>
        <fullName evidence="1">Uncharacterized protein</fullName>
    </submittedName>
</protein>
<sequence>MLASLCACPRILHVPFNNFSNHWQCNTGLKSGLYPSPTGANRRAMREIPRWQRLQRHDMGRSSLARAGSVHLTGSMSVWLLLVKHRSFPRPLRRQTPGLLLQKPPPEISVYYRVLSGTMIRDIIWVWSTEYCAGMWPTALPSLPDYFVLDDECKPATGAAFAKLFLAGSTSGIGLVDCGTWVDKAQRPHARRPRCHGKSRAAEDHGWYWS</sequence>
<gene>
    <name evidence="1" type="ORF">BDP55DRAFT_432859</name>
</gene>
<name>A0AAJ0EZ13_9PEZI</name>
<dbReference type="RefSeq" id="XP_060432911.1">
    <property type="nucleotide sequence ID" value="XM_060567537.1"/>
</dbReference>
<dbReference type="EMBL" id="JAHMHR010000009">
    <property type="protein sequence ID" value="KAK1689216.1"/>
    <property type="molecule type" value="Genomic_DNA"/>
</dbReference>
<keyword evidence="2" id="KW-1185">Reference proteome</keyword>
<accession>A0AAJ0EZ13</accession>